<dbReference type="SUPFAM" id="SSF51735">
    <property type="entry name" value="NAD(P)-binding Rossmann-fold domains"/>
    <property type="match status" value="3"/>
</dbReference>
<keyword evidence="7" id="KW-0511">Multifunctional enzyme</keyword>
<dbReference type="InterPro" id="IPR036291">
    <property type="entry name" value="NAD(P)-bd_dom_sf"/>
</dbReference>
<dbReference type="Gene3D" id="3.40.366.10">
    <property type="entry name" value="Malonyl-Coenzyme A Acyl Carrier Protein, domain 2"/>
    <property type="match status" value="1"/>
</dbReference>
<dbReference type="RefSeq" id="WP_248862233.1">
    <property type="nucleotide sequence ID" value="NZ_CP086322.1"/>
</dbReference>
<dbReference type="Gene3D" id="3.40.47.10">
    <property type="match status" value="1"/>
</dbReference>
<dbReference type="Pfam" id="PF00698">
    <property type="entry name" value="Acyl_transf_1"/>
    <property type="match status" value="1"/>
</dbReference>
<dbReference type="Gene3D" id="3.30.70.3290">
    <property type="match status" value="1"/>
</dbReference>
<dbReference type="InterPro" id="IPR014030">
    <property type="entry name" value="Ketoacyl_synth_N"/>
</dbReference>
<dbReference type="Pfam" id="PF00109">
    <property type="entry name" value="ketoacyl-synt"/>
    <property type="match status" value="1"/>
</dbReference>
<evidence type="ECO:0000256" key="10">
    <source>
        <dbReference type="SAM" id="MobiDB-lite"/>
    </source>
</evidence>
<evidence type="ECO:0000256" key="4">
    <source>
        <dbReference type="ARBA" id="ARBA00022679"/>
    </source>
</evidence>
<keyword evidence="5" id="KW-0521">NADP</keyword>
<feature type="domain" description="Carrier" evidence="11">
    <location>
        <begin position="2404"/>
        <end position="2479"/>
    </location>
</feature>
<feature type="compositionally biased region" description="Low complexity" evidence="10">
    <location>
        <begin position="2485"/>
        <end position="2508"/>
    </location>
</feature>
<dbReference type="InterPro" id="IPR013968">
    <property type="entry name" value="PKS_KR"/>
</dbReference>
<dbReference type="SUPFAM" id="SSF52151">
    <property type="entry name" value="FabD/lysophospholipase-like"/>
    <property type="match status" value="1"/>
</dbReference>
<dbReference type="InterPro" id="IPR020843">
    <property type="entry name" value="ER"/>
</dbReference>
<dbReference type="SUPFAM" id="SSF47336">
    <property type="entry name" value="ACP-like"/>
    <property type="match status" value="1"/>
</dbReference>
<dbReference type="SUPFAM" id="SSF55048">
    <property type="entry name" value="Probable ACP-binding domain of malonyl-CoA ACP transacylase"/>
    <property type="match status" value="1"/>
</dbReference>
<dbReference type="Proteomes" id="UP000830115">
    <property type="component" value="Chromosome"/>
</dbReference>
<sequence>MSAINVPGRFQPIAIVGAACRLPGDIGDLDGLWQALEEGRDLVGEAPAERFDASRFIDTSMPRAGKSYTAAGGFLSDVASFDAEYFGITPKEAVQMDPQHRLLLELAVEALDDAAIASRALAGSDTAVYIGISDASYGALQMMRLRSVNAYTMAGAASSLAANRLSHCLDLRGPSMAIDTACSSSLVALDRACRTLWDGTSRTALAGGANVLLSPYHYVGFSQASMLSKQGKCAAFSAEADGFVRAEGGGLVVLKRLADAQVDGDRVHGVILGSGANNDGRTAGVSLPNPEAQEDLLRELYDQTGILPDELVYLEAHGTGTLVGDPSECRAIGGALAARRRAGVLPIGSVKSNLGHLEPASGIAGLLKALLVLRHGTAPASLHTQPANPDIDFAGLNLAPVANALPLPASSRPVVGVNSFGFGGANAHVIVSAAPAVPDGAGTADEATGAARPVLVSARTPQALREAVARMAERLAQTGPDRFYDLAYTATMRRGAHRHRAVVIADGPGEAADRLAAVFPGEEAEEAHGESGGAVAEATEHGRVAFVFSGNGSQWAGMGADLVDGDGPFSAALAAVDAALLPHLGWSVAEKLGTVTQAELAATEVAQPLLFAVQVAVAAVLRERGITPSAVLGHSVGEVAAAHVAGALSLAQAARVIAERSRAQAGTAGCGRMAALALPQAKAAEVLAGYPELAVAAVNSDRDVTISGPEPQLLCLAAEMRAQDTACTVLELNYAFHSAAMDSLREPLLRALDGLAPSPTRVPLYSTVTGQRIDGTELDAAYWWRNEREPVQFASAVDATVEHGVDIFVEVGPHPVLRPYLRRATGRTRARTLAVVPTLRRATDGGPALHEAVEATMAAGADIDWTGYFPRPGRVVDLPAYPWQRERHWNGTPHDWVRSSGDGQVEHPLLGERMPGPHPVWHGAVEPALVPWMADHKLAGSVVVPAAAYLEMVLAAGERALGTAVSVDRMDISSPLTVPWAEASSVHTQLALNPDDGVVTISSTDEGARDPRPHVRARVRQRIGSAPGPVDLTGPRARCTRHIAAADQYTALAQRGLMYGPMFQVLTELHVGSGEVLAAYQQTDTRQQFTADPRLLDGALQAGAPLVEGITADGDAYLPSAFEAVRVWRAPAAKGFVHVRERSCAPAEVCWDITVTDEDGTVTVELEGCRLRRFTSPVHAPVTRHHTVLRAAPHTDTPAAPSPLPASRQIVDACEEWIGELRRAWRPLRGAEVVEWAQEALATFFAGAVADLLPDPAEPFTVAELTAAGVLEKHIPLLELELPVLERHGFVTRTAPGHWKLTSAERPSPDTLNTGLSEFPAFGNEVALGARNGAQIMPLLRGECDPLETLTGEGAGYILELFYDTAPFCRFHNRIAQALVGEMARRWPADRPLRVLEVGAGTGGLASALLPVLPADRTTYLYTDLSAFFLSPAQQRFARYDFVQYRTFDLDVDPQEQDLAEGGFDLVVAANALHTCKDLTATLERIAALLAPGGRLLSFETHNPAMLLPWFWAVDGFWHHHTDRELRPRSGLLPREEWPPLLERCGFTDIVQTGDDCASDLTSASVVLATAPQRPRALPPAPPAGPESAAFVIVTEKPAEEPLADSVAELLAAGGRHTVRLVQADEDVQEWQRGIGKTVEELHLVLILADSAPSDVGELTEHTAQRATVLRSLAQAHEGRLPHRRTSLWLVTRPSGALPAPERAQAPADAAAWGIARTLDNEYPDLAVRRISFHRSDEPSADAYRLACELLAPSDEDEILLTRGGRFVPREMPLPATPARAADHYALDVHSPGLSYTLGWKAAEPREPGAGEITVAVRAAALNYRDIMYVTGLLPAEASEGTPAATPGLECTGIVTAVGPGVSTPAVGDRVFGLAPAALASHVTTPAQGLQHIPDGMSFEAAATLPVAFTTVHYSLEHLTRLRPRETVLVHGGAGGVGLATLQFARTRGAHIIATAGNETKRDLLRSLGAQQVLDSRSLDFASEVKPLTGGHGVDVVVNSLAGEAIGRSLELLRPGGRFIELGKRDIYENKPLSLAPFRNDLAFFGVDLLSLTHRPDEALALVEEVGERVRSGAYRPLPHTVYPAARVREAFELMQHSRHIGKVVVAFDPLDEPVTVAADPARPTLDPQGTYLITGGLSGFGAATAHWLADRGARHLVLVSRRGAAAPEAPSLLDALTRRGVHATAQATDCTDMEAMRTLLDGIDAKGHPLRGVVHCAMHLDDAPLSELSEERFAAVLAPKAGGALVLDQLTRDRRLDLFLLISSSAAYAGNVHQAPYVAGNLFVEALVRQRRAAGLPAQAIAWGALGETGYVIRNDLTAQLSALGLEPLSLRDAFATLDDLLTRDTPVTGAGRYNWGRTRDLLPTLNAPRHSLLLPSSSETRGRSREEILAALAALPPEQARAAVQDAITQLLAKVMQMDPDTLDPHRRLDEYGIDSLMAAELLTSMRHQFDVDIPPMELLRSGRTIDGLTTLLHLHLGLNDGQASAATEPTAAAADPSTQPSATPAHPAPHPQR</sequence>
<dbReference type="InterPro" id="IPR020807">
    <property type="entry name" value="PKS_DH"/>
</dbReference>
<feature type="active site" description="Proton acceptor; for dehydratase activity" evidence="9">
    <location>
        <position position="936"/>
    </location>
</feature>
<dbReference type="InterPro" id="IPR020841">
    <property type="entry name" value="PKS_Beta-ketoAc_synthase_dom"/>
</dbReference>
<evidence type="ECO:0000259" key="11">
    <source>
        <dbReference type="PROSITE" id="PS50075"/>
    </source>
</evidence>
<protein>
    <submittedName>
        <fullName evidence="14">SDR family NAD(P)-dependent oxidoreductase</fullName>
    </submittedName>
</protein>
<evidence type="ECO:0000313" key="15">
    <source>
        <dbReference type="Proteomes" id="UP000830115"/>
    </source>
</evidence>
<dbReference type="InterPro" id="IPR049552">
    <property type="entry name" value="PKS_DH_N"/>
</dbReference>
<reference evidence="14" key="1">
    <citation type="submission" date="2021-10" db="EMBL/GenBank/DDBJ databases">
        <title>Streptomyces nigrumlapis sp.nov.,an antimicrobial producing actinobacterium isolated from Black Gobi rocks.</title>
        <authorList>
            <person name="Wen Y."/>
            <person name="Zhang W."/>
            <person name="Liu X.G."/>
        </authorList>
    </citation>
    <scope>NUCLEOTIDE SEQUENCE</scope>
    <source>
        <strain evidence="14">ST13-2-2</strain>
    </source>
</reference>
<dbReference type="Pfam" id="PF08240">
    <property type="entry name" value="ADH_N"/>
    <property type="match status" value="1"/>
</dbReference>
<dbReference type="InterPro" id="IPR057326">
    <property type="entry name" value="KR_dom"/>
</dbReference>
<dbReference type="CDD" id="cd00833">
    <property type="entry name" value="PKS"/>
    <property type="match status" value="1"/>
</dbReference>
<dbReference type="InterPro" id="IPR049551">
    <property type="entry name" value="PKS_DH_C"/>
</dbReference>
<dbReference type="PANTHER" id="PTHR43775">
    <property type="entry name" value="FATTY ACID SYNTHASE"/>
    <property type="match status" value="1"/>
</dbReference>
<dbReference type="Gene3D" id="3.90.180.10">
    <property type="entry name" value="Medium-chain alcohol dehydrogenases, catalytic domain"/>
    <property type="match status" value="1"/>
</dbReference>
<dbReference type="SUPFAM" id="SSF53335">
    <property type="entry name" value="S-adenosyl-L-methionine-dependent methyltransferases"/>
    <property type="match status" value="1"/>
</dbReference>
<dbReference type="PANTHER" id="PTHR43775:SF37">
    <property type="entry name" value="SI:DKEY-61P9.11"/>
    <property type="match status" value="1"/>
</dbReference>
<dbReference type="InterPro" id="IPR014043">
    <property type="entry name" value="Acyl_transferase_dom"/>
</dbReference>
<dbReference type="PROSITE" id="PS50075">
    <property type="entry name" value="CARRIER"/>
    <property type="match status" value="1"/>
</dbReference>
<dbReference type="InterPro" id="IPR013154">
    <property type="entry name" value="ADH-like_N"/>
</dbReference>
<dbReference type="SUPFAM" id="SSF50129">
    <property type="entry name" value="GroES-like"/>
    <property type="match status" value="1"/>
</dbReference>
<dbReference type="InterPro" id="IPR036736">
    <property type="entry name" value="ACP-like_sf"/>
</dbReference>
<evidence type="ECO:0000256" key="5">
    <source>
        <dbReference type="ARBA" id="ARBA00022857"/>
    </source>
</evidence>
<dbReference type="SMART" id="SM00826">
    <property type="entry name" value="PKS_DH"/>
    <property type="match status" value="1"/>
</dbReference>
<dbReference type="Gene3D" id="3.40.50.720">
    <property type="entry name" value="NAD(P)-binding Rossmann-like Domain"/>
    <property type="match status" value="3"/>
</dbReference>
<evidence type="ECO:0000256" key="6">
    <source>
        <dbReference type="ARBA" id="ARBA00023194"/>
    </source>
</evidence>
<dbReference type="Pfam" id="PF16197">
    <property type="entry name" value="KAsynt_C_assoc"/>
    <property type="match status" value="1"/>
</dbReference>
<dbReference type="SMART" id="SM00827">
    <property type="entry name" value="PKS_AT"/>
    <property type="match status" value="1"/>
</dbReference>
<gene>
    <name evidence="14" type="ORF">K9S39_05505</name>
</gene>
<dbReference type="PROSITE" id="PS00012">
    <property type="entry name" value="PHOSPHOPANTETHEINE"/>
    <property type="match status" value="1"/>
</dbReference>
<dbReference type="InterPro" id="IPR016035">
    <property type="entry name" value="Acyl_Trfase/lysoPLipase"/>
</dbReference>
<organism evidence="14 15">
    <name type="scientific">Streptomyces halobius</name>
    <dbReference type="NCBI Taxonomy" id="2879846"/>
    <lineage>
        <taxon>Bacteria</taxon>
        <taxon>Bacillati</taxon>
        <taxon>Actinomycetota</taxon>
        <taxon>Actinomycetes</taxon>
        <taxon>Kitasatosporales</taxon>
        <taxon>Streptomycetaceae</taxon>
        <taxon>Streptomyces</taxon>
    </lineage>
</organism>
<feature type="region of interest" description="N-terminal hotdog fold" evidence="9">
    <location>
        <begin position="907"/>
        <end position="1026"/>
    </location>
</feature>
<feature type="region of interest" description="Disordered" evidence="10">
    <location>
        <begin position="2485"/>
        <end position="2516"/>
    </location>
</feature>
<evidence type="ECO:0000313" key="14">
    <source>
        <dbReference type="EMBL" id="UQA91406.1"/>
    </source>
</evidence>
<dbReference type="Gene3D" id="3.40.50.150">
    <property type="entry name" value="Vaccinia Virus protein VP39"/>
    <property type="match status" value="1"/>
</dbReference>
<dbReference type="Pfam" id="PF14765">
    <property type="entry name" value="PS-DH"/>
    <property type="match status" value="1"/>
</dbReference>
<dbReference type="InterPro" id="IPR011032">
    <property type="entry name" value="GroES-like_sf"/>
</dbReference>
<dbReference type="PROSITE" id="PS00606">
    <property type="entry name" value="KS3_1"/>
    <property type="match status" value="1"/>
</dbReference>
<evidence type="ECO:0000256" key="9">
    <source>
        <dbReference type="PROSITE-ProRule" id="PRU01363"/>
    </source>
</evidence>
<dbReference type="InterPro" id="IPR006162">
    <property type="entry name" value="Ppantetheine_attach_site"/>
</dbReference>
<dbReference type="CDD" id="cd05195">
    <property type="entry name" value="enoyl_red"/>
    <property type="match status" value="1"/>
</dbReference>
<evidence type="ECO:0000259" key="12">
    <source>
        <dbReference type="PROSITE" id="PS52004"/>
    </source>
</evidence>
<dbReference type="SMART" id="SM00829">
    <property type="entry name" value="PKS_ER"/>
    <property type="match status" value="1"/>
</dbReference>
<name>A0ABY4M591_9ACTN</name>
<comment type="pathway">
    <text evidence="1">Antibiotic biosynthesis.</text>
</comment>
<dbReference type="SUPFAM" id="SSF53901">
    <property type="entry name" value="Thiolase-like"/>
    <property type="match status" value="1"/>
</dbReference>
<dbReference type="InterPro" id="IPR050091">
    <property type="entry name" value="PKS_NRPS_Biosynth_Enz"/>
</dbReference>
<dbReference type="InterPro" id="IPR013149">
    <property type="entry name" value="ADH-like_C"/>
</dbReference>
<feature type="domain" description="Ketosynthase family 3 (KS3)" evidence="12">
    <location>
        <begin position="10"/>
        <end position="433"/>
    </location>
</feature>
<feature type="domain" description="PKS/mFAS DH" evidence="13">
    <location>
        <begin position="907"/>
        <end position="1180"/>
    </location>
</feature>
<evidence type="ECO:0000256" key="7">
    <source>
        <dbReference type="ARBA" id="ARBA00023268"/>
    </source>
</evidence>
<feature type="region of interest" description="C-terminal hotdog fold" evidence="9">
    <location>
        <begin position="1040"/>
        <end position="1180"/>
    </location>
</feature>
<dbReference type="InterPro" id="IPR016039">
    <property type="entry name" value="Thiolase-like"/>
</dbReference>
<dbReference type="InterPro" id="IPR018201">
    <property type="entry name" value="Ketoacyl_synth_AS"/>
</dbReference>
<dbReference type="Pfam" id="PF00107">
    <property type="entry name" value="ADH_zinc_N"/>
    <property type="match status" value="1"/>
</dbReference>
<dbReference type="EMBL" id="CP086322">
    <property type="protein sequence ID" value="UQA91406.1"/>
    <property type="molecule type" value="Genomic_DNA"/>
</dbReference>
<dbReference type="Gene3D" id="1.10.1200.10">
    <property type="entry name" value="ACP-like"/>
    <property type="match status" value="1"/>
</dbReference>
<dbReference type="CDD" id="cd02440">
    <property type="entry name" value="AdoMet_MTases"/>
    <property type="match status" value="1"/>
</dbReference>
<keyword evidence="3" id="KW-0597">Phosphoprotein</keyword>
<dbReference type="InterPro" id="IPR014031">
    <property type="entry name" value="Ketoacyl_synth_C"/>
</dbReference>
<evidence type="ECO:0000256" key="3">
    <source>
        <dbReference type="ARBA" id="ARBA00022553"/>
    </source>
</evidence>
<evidence type="ECO:0000256" key="2">
    <source>
        <dbReference type="ARBA" id="ARBA00022450"/>
    </source>
</evidence>
<dbReference type="InterPro" id="IPR009081">
    <property type="entry name" value="PP-bd_ACP"/>
</dbReference>
<keyword evidence="6" id="KW-0045">Antibiotic biosynthesis</keyword>
<dbReference type="SMART" id="SM00825">
    <property type="entry name" value="PKS_KS"/>
    <property type="match status" value="1"/>
</dbReference>
<dbReference type="InterPro" id="IPR049900">
    <property type="entry name" value="PKS_mFAS_DH"/>
</dbReference>
<dbReference type="Pfam" id="PF21089">
    <property type="entry name" value="PKS_DH_N"/>
    <property type="match status" value="1"/>
</dbReference>
<keyword evidence="8" id="KW-0012">Acyltransferase</keyword>
<evidence type="ECO:0000259" key="13">
    <source>
        <dbReference type="PROSITE" id="PS52019"/>
    </source>
</evidence>
<dbReference type="PROSITE" id="PS52019">
    <property type="entry name" value="PKS_MFAS_DH"/>
    <property type="match status" value="1"/>
</dbReference>
<keyword evidence="4" id="KW-0808">Transferase</keyword>
<evidence type="ECO:0000256" key="1">
    <source>
        <dbReference type="ARBA" id="ARBA00004792"/>
    </source>
</evidence>
<keyword evidence="2" id="KW-0596">Phosphopantetheine</keyword>
<dbReference type="SMART" id="SM00823">
    <property type="entry name" value="PKS_PP"/>
    <property type="match status" value="1"/>
</dbReference>
<dbReference type="InterPro" id="IPR042104">
    <property type="entry name" value="PKS_dehydratase_sf"/>
</dbReference>
<dbReference type="InterPro" id="IPR032821">
    <property type="entry name" value="PKS_assoc"/>
</dbReference>
<dbReference type="Pfam" id="PF08659">
    <property type="entry name" value="KR"/>
    <property type="match status" value="1"/>
</dbReference>
<proteinExistence type="predicted"/>
<evidence type="ECO:0000256" key="8">
    <source>
        <dbReference type="ARBA" id="ARBA00023315"/>
    </source>
</evidence>
<keyword evidence="15" id="KW-1185">Reference proteome</keyword>
<dbReference type="InterPro" id="IPR029063">
    <property type="entry name" value="SAM-dependent_MTases_sf"/>
</dbReference>
<dbReference type="PROSITE" id="PS52004">
    <property type="entry name" value="KS3_2"/>
    <property type="match status" value="1"/>
</dbReference>
<feature type="active site" description="Proton donor; for dehydratase activity" evidence="9">
    <location>
        <position position="1097"/>
    </location>
</feature>
<dbReference type="Gene3D" id="3.10.129.110">
    <property type="entry name" value="Polyketide synthase dehydratase"/>
    <property type="match status" value="1"/>
</dbReference>
<dbReference type="InterPro" id="IPR016036">
    <property type="entry name" value="Malonyl_transacylase_ACP-bd"/>
</dbReference>
<dbReference type="Pfam" id="PF08242">
    <property type="entry name" value="Methyltransf_12"/>
    <property type="match status" value="1"/>
</dbReference>
<dbReference type="InterPro" id="IPR001227">
    <property type="entry name" value="Ac_transferase_dom_sf"/>
</dbReference>
<dbReference type="SMART" id="SM00822">
    <property type="entry name" value="PKS_KR"/>
    <property type="match status" value="1"/>
</dbReference>
<dbReference type="Pfam" id="PF00550">
    <property type="entry name" value="PP-binding"/>
    <property type="match status" value="1"/>
</dbReference>
<dbReference type="Pfam" id="PF02801">
    <property type="entry name" value="Ketoacyl-synt_C"/>
    <property type="match status" value="1"/>
</dbReference>
<dbReference type="InterPro" id="IPR013217">
    <property type="entry name" value="Methyltransf_12"/>
</dbReference>
<accession>A0ABY4M591</accession>
<dbReference type="InterPro" id="IPR020806">
    <property type="entry name" value="PKS_PP-bd"/>
</dbReference>